<dbReference type="KEGG" id="ptn:PTRA_a3263"/>
<protein>
    <submittedName>
        <fullName evidence="1">Uncharacterized protein</fullName>
    </submittedName>
</protein>
<accession>A0A0U2WGT2</accession>
<evidence type="ECO:0000313" key="2">
    <source>
        <dbReference type="Proteomes" id="UP000065261"/>
    </source>
</evidence>
<dbReference type="AlphaFoldDB" id="A0A0U2WGT2"/>
<dbReference type="EMBL" id="CP011034">
    <property type="protein sequence ID" value="ALS34263.1"/>
    <property type="molecule type" value="Genomic_DNA"/>
</dbReference>
<organism evidence="1">
    <name type="scientific">Pseudoalteromonas translucida KMM 520</name>
    <dbReference type="NCBI Taxonomy" id="1315283"/>
    <lineage>
        <taxon>Bacteria</taxon>
        <taxon>Pseudomonadati</taxon>
        <taxon>Pseudomonadota</taxon>
        <taxon>Gammaproteobacteria</taxon>
        <taxon>Alteromonadales</taxon>
        <taxon>Pseudoalteromonadaceae</taxon>
        <taxon>Pseudoalteromonas</taxon>
    </lineage>
</organism>
<reference evidence="1 2" key="1">
    <citation type="submission" date="2015-03" db="EMBL/GenBank/DDBJ databases">
        <authorList>
            <person name="Murphy D."/>
        </authorList>
    </citation>
    <scope>NUCLEOTIDE SEQUENCE [LARGE SCALE GENOMIC DNA]</scope>
    <source>
        <strain evidence="1 2">KMM 520</strain>
    </source>
</reference>
<sequence length="38" mass="4355">MGEGVLILGPNVLKIQLKTYYQITLFTQNGYFFSKNTN</sequence>
<dbReference type="PATRIC" id="fig|1315283.4.peg.2850"/>
<dbReference type="Proteomes" id="UP000065261">
    <property type="component" value="Chromosome I"/>
</dbReference>
<proteinExistence type="predicted"/>
<name>A0A0U2WGT2_9GAMM</name>
<gene>
    <name evidence="1" type="ORF">PTRA_a3263</name>
</gene>
<evidence type="ECO:0000313" key="1">
    <source>
        <dbReference type="EMBL" id="ALS34263.1"/>
    </source>
</evidence>